<dbReference type="AlphaFoldDB" id="A0A9W6I8J6"/>
<feature type="region of interest" description="Disordered" evidence="1">
    <location>
        <begin position="52"/>
        <end position="83"/>
    </location>
</feature>
<feature type="compositionally biased region" description="Basic and acidic residues" evidence="1">
    <location>
        <begin position="56"/>
        <end position="76"/>
    </location>
</feature>
<organism evidence="2 3">
    <name type="scientific">Streptosporangium carneum</name>
    <dbReference type="NCBI Taxonomy" id="47481"/>
    <lineage>
        <taxon>Bacteria</taxon>
        <taxon>Bacillati</taxon>
        <taxon>Actinomycetota</taxon>
        <taxon>Actinomycetes</taxon>
        <taxon>Streptosporangiales</taxon>
        <taxon>Streptosporangiaceae</taxon>
        <taxon>Streptosporangium</taxon>
    </lineage>
</organism>
<dbReference type="EMBL" id="BSEV01000019">
    <property type="protein sequence ID" value="GLK12935.1"/>
    <property type="molecule type" value="Genomic_DNA"/>
</dbReference>
<evidence type="ECO:0000313" key="2">
    <source>
        <dbReference type="EMBL" id="GLK12935.1"/>
    </source>
</evidence>
<proteinExistence type="predicted"/>
<keyword evidence="3" id="KW-1185">Reference proteome</keyword>
<comment type="caution">
    <text evidence="2">The sequence shown here is derived from an EMBL/GenBank/DDBJ whole genome shotgun (WGS) entry which is preliminary data.</text>
</comment>
<dbReference type="Proteomes" id="UP001143474">
    <property type="component" value="Unassembled WGS sequence"/>
</dbReference>
<dbReference type="RefSeq" id="WP_271221238.1">
    <property type="nucleotide sequence ID" value="NZ_BAAAVD010000012.1"/>
</dbReference>
<protein>
    <submittedName>
        <fullName evidence="2">Uncharacterized protein</fullName>
    </submittedName>
</protein>
<accession>A0A9W6I8J6</accession>
<evidence type="ECO:0000313" key="3">
    <source>
        <dbReference type="Proteomes" id="UP001143474"/>
    </source>
</evidence>
<sequence length="124" mass="13044">MIAGSRGRALSRCRWAVPWIVLVVCAGLCLGWHSGDLGLMVERQCVETLPGDPYPVDEKPAEPLSHDAGGRRDARVRTGVPASSCGALAGPRVGRAGGRRAEELSLLAPPAGARRLILLGVSRI</sequence>
<evidence type="ECO:0000256" key="1">
    <source>
        <dbReference type="SAM" id="MobiDB-lite"/>
    </source>
</evidence>
<gene>
    <name evidence="2" type="ORF">GCM10017600_63450</name>
</gene>
<name>A0A9W6I8J6_9ACTN</name>
<reference evidence="2" key="1">
    <citation type="journal article" date="2014" name="Int. J. Syst. Evol. Microbiol.">
        <title>Complete genome sequence of Corynebacterium casei LMG S-19264T (=DSM 44701T), isolated from a smear-ripened cheese.</title>
        <authorList>
            <consortium name="US DOE Joint Genome Institute (JGI-PGF)"/>
            <person name="Walter F."/>
            <person name="Albersmeier A."/>
            <person name="Kalinowski J."/>
            <person name="Ruckert C."/>
        </authorList>
    </citation>
    <scope>NUCLEOTIDE SEQUENCE</scope>
    <source>
        <strain evidence="2">VKM Ac-2007</strain>
    </source>
</reference>
<reference evidence="2" key="2">
    <citation type="submission" date="2023-01" db="EMBL/GenBank/DDBJ databases">
        <authorList>
            <person name="Sun Q."/>
            <person name="Evtushenko L."/>
        </authorList>
    </citation>
    <scope>NUCLEOTIDE SEQUENCE</scope>
    <source>
        <strain evidence="2">VKM Ac-2007</strain>
    </source>
</reference>